<keyword evidence="4" id="KW-1185">Reference proteome</keyword>
<reference evidence="4" key="1">
    <citation type="journal article" date="2019" name="Int. J. Syst. Evol. Microbiol.">
        <title>The Global Catalogue of Microorganisms (GCM) 10K type strain sequencing project: providing services to taxonomists for standard genome sequencing and annotation.</title>
        <authorList>
            <consortium name="The Broad Institute Genomics Platform"/>
            <consortium name="The Broad Institute Genome Sequencing Center for Infectious Disease"/>
            <person name="Wu L."/>
            <person name="Ma J."/>
        </authorList>
    </citation>
    <scope>NUCLEOTIDE SEQUENCE [LARGE SCALE GENOMIC DNA]</scope>
    <source>
        <strain evidence="4">CCUG 67170</strain>
    </source>
</reference>
<evidence type="ECO:0000313" key="4">
    <source>
        <dbReference type="Proteomes" id="UP001595807"/>
    </source>
</evidence>
<sequence>MTKTYAIEGMKCQGCVDTVTEKLSNVLGVTGVTVDLAKNQAEIEGLTSKFLLNRALKGTKFSVGQELK</sequence>
<dbReference type="Gene3D" id="3.30.70.100">
    <property type="match status" value="1"/>
</dbReference>
<name>A0ABV8CW58_9STRE</name>
<dbReference type="RefSeq" id="WP_380426848.1">
    <property type="nucleotide sequence ID" value="NZ_JBHRZV010000049.1"/>
</dbReference>
<evidence type="ECO:0000259" key="2">
    <source>
        <dbReference type="PROSITE" id="PS50846"/>
    </source>
</evidence>
<dbReference type="PROSITE" id="PS50846">
    <property type="entry name" value="HMA_2"/>
    <property type="match status" value="1"/>
</dbReference>
<gene>
    <name evidence="3" type="ORF">ACFORF_07295</name>
</gene>
<dbReference type="InterPro" id="IPR036163">
    <property type="entry name" value="HMA_dom_sf"/>
</dbReference>
<accession>A0ABV8CW58</accession>
<dbReference type="InterPro" id="IPR017969">
    <property type="entry name" value="Heavy-metal-associated_CS"/>
</dbReference>
<keyword evidence="1" id="KW-0479">Metal-binding</keyword>
<feature type="domain" description="HMA" evidence="2">
    <location>
        <begin position="1"/>
        <end position="68"/>
    </location>
</feature>
<organism evidence="3 4">
    <name type="scientific">Streptococcus caprae</name>
    <dbReference type="NCBI Taxonomy" id="1640501"/>
    <lineage>
        <taxon>Bacteria</taxon>
        <taxon>Bacillati</taxon>
        <taxon>Bacillota</taxon>
        <taxon>Bacilli</taxon>
        <taxon>Lactobacillales</taxon>
        <taxon>Streptococcaceae</taxon>
        <taxon>Streptococcus</taxon>
    </lineage>
</organism>
<dbReference type="CDD" id="cd00371">
    <property type="entry name" value="HMA"/>
    <property type="match status" value="1"/>
</dbReference>
<evidence type="ECO:0000256" key="1">
    <source>
        <dbReference type="ARBA" id="ARBA00022723"/>
    </source>
</evidence>
<dbReference type="Pfam" id="PF00403">
    <property type="entry name" value="HMA"/>
    <property type="match status" value="1"/>
</dbReference>
<evidence type="ECO:0000313" key="3">
    <source>
        <dbReference type="EMBL" id="MFC3928369.1"/>
    </source>
</evidence>
<dbReference type="EMBL" id="JBHRZV010000049">
    <property type="protein sequence ID" value="MFC3928369.1"/>
    <property type="molecule type" value="Genomic_DNA"/>
</dbReference>
<proteinExistence type="predicted"/>
<dbReference type="SUPFAM" id="SSF55008">
    <property type="entry name" value="HMA, heavy metal-associated domain"/>
    <property type="match status" value="1"/>
</dbReference>
<comment type="caution">
    <text evidence="3">The sequence shown here is derived from an EMBL/GenBank/DDBJ whole genome shotgun (WGS) entry which is preliminary data.</text>
</comment>
<protein>
    <submittedName>
        <fullName evidence="3">Heavy-metal-associated domain-containing protein</fullName>
    </submittedName>
</protein>
<dbReference type="InterPro" id="IPR006121">
    <property type="entry name" value="HMA_dom"/>
</dbReference>
<dbReference type="PROSITE" id="PS01047">
    <property type="entry name" value="HMA_1"/>
    <property type="match status" value="1"/>
</dbReference>
<dbReference type="Proteomes" id="UP001595807">
    <property type="component" value="Unassembled WGS sequence"/>
</dbReference>